<dbReference type="GO" id="GO:0030008">
    <property type="term" value="C:TRAPP complex"/>
    <property type="evidence" value="ECO:0007669"/>
    <property type="project" value="TreeGrafter"/>
</dbReference>
<evidence type="ECO:0000256" key="1">
    <source>
        <dbReference type="ARBA" id="ARBA00004222"/>
    </source>
</evidence>
<dbReference type="GO" id="GO:0005801">
    <property type="term" value="C:cis-Golgi network"/>
    <property type="evidence" value="ECO:0007669"/>
    <property type="project" value="TreeGrafter"/>
</dbReference>
<dbReference type="InterPro" id="IPR037992">
    <property type="entry name" value="TRAPPC6/Trs33"/>
</dbReference>
<sequence>MATSGNANANSSAPTIPSPIAPSLNSTIPVDFPFNFLHAEMVRHFRVRDAEIADKKAEWLQHVKDSDFADALVSGQHKDGQQVTSQIFAHGNADTRLESIGYRVGYVLVERIAKDVPRLTSELETMKFICKEFWTTAFGKGWTISGLIIRESTSFRTTNFTQSHLSPKALSIWKKVLFFLHFLLV</sequence>
<dbReference type="Gene3D" id="3.30.1380.20">
    <property type="entry name" value="Trafficking protein particle complex subunit 3"/>
    <property type="match status" value="1"/>
</dbReference>
<dbReference type="Pfam" id="PF04051">
    <property type="entry name" value="TRAPP"/>
    <property type="match status" value="1"/>
</dbReference>
<organism evidence="4 5">
    <name type="scientific">Ditylenchus dipsaci</name>
    <dbReference type="NCBI Taxonomy" id="166011"/>
    <lineage>
        <taxon>Eukaryota</taxon>
        <taxon>Metazoa</taxon>
        <taxon>Ecdysozoa</taxon>
        <taxon>Nematoda</taxon>
        <taxon>Chromadorea</taxon>
        <taxon>Rhabditida</taxon>
        <taxon>Tylenchina</taxon>
        <taxon>Tylenchomorpha</taxon>
        <taxon>Sphaerularioidea</taxon>
        <taxon>Anguinidae</taxon>
        <taxon>Anguininae</taxon>
        <taxon>Ditylenchus</taxon>
    </lineage>
</organism>
<accession>A0A915DDF6</accession>
<keyword evidence="4" id="KW-1185">Reference proteome</keyword>
<dbReference type="Proteomes" id="UP000887574">
    <property type="component" value="Unplaced"/>
</dbReference>
<comment type="subcellular location">
    <subcellularLocation>
        <location evidence="1">Golgi apparatus</location>
        <location evidence="1">cis-Golgi network</location>
    </subcellularLocation>
</comment>
<proteinExistence type="inferred from homology"/>
<reference evidence="5" key="1">
    <citation type="submission" date="2022-11" db="UniProtKB">
        <authorList>
            <consortium name="WormBaseParasite"/>
        </authorList>
    </citation>
    <scope>IDENTIFICATION</scope>
</reference>
<dbReference type="PANTHER" id="PTHR12817">
    <property type="entry name" value="TRAFFICKING PROTEIN PARTICLE COMPLEX SUBUNIT 6B"/>
    <property type="match status" value="1"/>
</dbReference>
<comment type="similarity">
    <text evidence="2">Belongs to the TRAPP small subunits family. BET3 subfamily.</text>
</comment>
<dbReference type="PANTHER" id="PTHR12817:SF0">
    <property type="entry name" value="GEO08327P1"/>
    <property type="match status" value="1"/>
</dbReference>
<dbReference type="GO" id="GO:0006888">
    <property type="term" value="P:endoplasmic reticulum to Golgi vesicle-mediated transport"/>
    <property type="evidence" value="ECO:0007669"/>
    <property type="project" value="TreeGrafter"/>
</dbReference>
<evidence type="ECO:0000256" key="2">
    <source>
        <dbReference type="ARBA" id="ARBA00006218"/>
    </source>
</evidence>
<dbReference type="WBParaSite" id="jg18262">
    <property type="protein sequence ID" value="jg18262"/>
    <property type="gene ID" value="jg18262"/>
</dbReference>
<dbReference type="InterPro" id="IPR024096">
    <property type="entry name" value="NO_sig/Golgi_transp_ligand-bd"/>
</dbReference>
<feature type="compositionally biased region" description="Low complexity" evidence="3">
    <location>
        <begin position="1"/>
        <end position="15"/>
    </location>
</feature>
<dbReference type="InterPro" id="IPR007194">
    <property type="entry name" value="TRAPP_component"/>
</dbReference>
<dbReference type="GO" id="GO:0005802">
    <property type="term" value="C:trans-Golgi network"/>
    <property type="evidence" value="ECO:0007669"/>
    <property type="project" value="TreeGrafter"/>
</dbReference>
<evidence type="ECO:0000313" key="5">
    <source>
        <dbReference type="WBParaSite" id="jg18262"/>
    </source>
</evidence>
<evidence type="ECO:0000313" key="4">
    <source>
        <dbReference type="Proteomes" id="UP000887574"/>
    </source>
</evidence>
<protein>
    <submittedName>
        <fullName evidence="5">Uncharacterized protein</fullName>
    </submittedName>
</protein>
<dbReference type="AlphaFoldDB" id="A0A915DDF6"/>
<evidence type="ECO:0000256" key="3">
    <source>
        <dbReference type="SAM" id="MobiDB-lite"/>
    </source>
</evidence>
<feature type="region of interest" description="Disordered" evidence="3">
    <location>
        <begin position="1"/>
        <end position="20"/>
    </location>
</feature>
<name>A0A915DDF6_9BILA</name>
<dbReference type="SUPFAM" id="SSF111126">
    <property type="entry name" value="Ligand-binding domain in the NO signalling and Golgi transport"/>
    <property type="match status" value="1"/>
</dbReference>